<proteinExistence type="predicted"/>
<evidence type="ECO:0000313" key="2">
    <source>
        <dbReference type="EMBL" id="CAB4122870.1"/>
    </source>
</evidence>
<protein>
    <recommendedName>
        <fullName evidence="1">DUF4376 domain-containing protein</fullName>
    </recommendedName>
</protein>
<reference evidence="2" key="1">
    <citation type="submission" date="2020-04" db="EMBL/GenBank/DDBJ databases">
        <authorList>
            <person name="Chiriac C."/>
            <person name="Salcher M."/>
            <person name="Ghai R."/>
            <person name="Kavagutti S V."/>
        </authorList>
    </citation>
    <scope>NUCLEOTIDE SEQUENCE</scope>
</reference>
<name>A0A6J5KS06_9CAUD</name>
<gene>
    <name evidence="2" type="ORF">UFOVP29_85</name>
</gene>
<evidence type="ECO:0000259" key="1">
    <source>
        <dbReference type="Pfam" id="PF14301"/>
    </source>
</evidence>
<dbReference type="Pfam" id="PF14301">
    <property type="entry name" value="DUF4376"/>
    <property type="match status" value="1"/>
</dbReference>
<organism evidence="2">
    <name type="scientific">uncultured Caudovirales phage</name>
    <dbReference type="NCBI Taxonomy" id="2100421"/>
    <lineage>
        <taxon>Viruses</taxon>
        <taxon>Duplodnaviria</taxon>
        <taxon>Heunggongvirae</taxon>
        <taxon>Uroviricota</taxon>
        <taxon>Caudoviricetes</taxon>
        <taxon>Peduoviridae</taxon>
        <taxon>Maltschvirus</taxon>
        <taxon>Maltschvirus maltsch</taxon>
    </lineage>
</organism>
<dbReference type="InterPro" id="IPR025484">
    <property type="entry name" value="DUF4376"/>
</dbReference>
<feature type="domain" description="DUF4376" evidence="1">
    <location>
        <begin position="98"/>
        <end position="198"/>
    </location>
</feature>
<dbReference type="EMBL" id="LR796167">
    <property type="protein sequence ID" value="CAB4122870.1"/>
    <property type="molecule type" value="Genomic_DNA"/>
</dbReference>
<sequence>MWALISNDIIEQGPRDWNRWVFQGWIGDNLNLLISLPQQPTSNDPVIINDYTCIVPVILDPTPDFNSRTQQLAGPDLTIGEFSVTGSYSVADQPMAQVQGAMLNQLAANRYNQEIAGCTVTLQEQSLWVSTDRTTRQIWLNALQQGVTNQSWKFTNTTWLTLDTAEMQSVADAMTAHVQAAFDWEKSLHDQIVTATDLETLANIDLNWPTAVDTVPGTP</sequence>
<accession>A0A6J5KS06</accession>